<name>A0A5C8CGJ2_9SPIR</name>
<reference evidence="1 2" key="1">
    <citation type="journal article" date="1992" name="Lakartidningen">
        <title>[Penicillin V and not amoxicillin is the first choice preparation in acute otitis].</title>
        <authorList>
            <person name="Kamme C."/>
            <person name="Lundgren K."/>
            <person name="Prellner K."/>
        </authorList>
    </citation>
    <scope>NUCLEOTIDE SEQUENCE [LARGE SCALE GENOMIC DNA]</scope>
    <source>
        <strain evidence="1 2">W1</strain>
    </source>
</reference>
<accession>A0A5C8CGJ2</accession>
<evidence type="ECO:0000313" key="2">
    <source>
        <dbReference type="Proteomes" id="UP000325116"/>
    </source>
</evidence>
<dbReference type="EMBL" id="SAXT01000005">
    <property type="protein sequence ID" value="TXJ12117.1"/>
    <property type="molecule type" value="Genomic_DNA"/>
</dbReference>
<protein>
    <submittedName>
        <fullName evidence="1">Uncharacterized protein</fullName>
    </submittedName>
</protein>
<sequence>MYGPDSDWITFLTDRNRFRARADQLGFTLGNDMIKGTFGFFNNGI</sequence>
<dbReference type="Proteomes" id="UP000325116">
    <property type="component" value="Unassembled WGS sequence"/>
</dbReference>
<dbReference type="InterPro" id="IPR008838">
    <property type="entry name" value="Variable_surface_protein_TREHY"/>
</dbReference>
<proteinExistence type="predicted"/>
<gene>
    <name evidence="1" type="ORF">EPJ80_07430</name>
</gene>
<dbReference type="AlphaFoldDB" id="A0A5C8CGJ2"/>
<dbReference type="Pfam" id="PF05540">
    <property type="entry name" value="Serpulina_VSP"/>
    <property type="match status" value="1"/>
</dbReference>
<organism evidence="1 2">
    <name type="scientific">Brachyspira aalborgi</name>
    <dbReference type="NCBI Taxonomy" id="29522"/>
    <lineage>
        <taxon>Bacteria</taxon>
        <taxon>Pseudomonadati</taxon>
        <taxon>Spirochaetota</taxon>
        <taxon>Spirochaetia</taxon>
        <taxon>Brachyspirales</taxon>
        <taxon>Brachyspiraceae</taxon>
        <taxon>Brachyspira</taxon>
    </lineage>
</organism>
<evidence type="ECO:0000313" key="1">
    <source>
        <dbReference type="EMBL" id="TXJ12117.1"/>
    </source>
</evidence>
<comment type="caution">
    <text evidence="1">The sequence shown here is derived from an EMBL/GenBank/DDBJ whole genome shotgun (WGS) entry which is preliminary data.</text>
</comment>